<evidence type="ECO:0000259" key="1">
    <source>
        <dbReference type="Pfam" id="PF09361"/>
    </source>
</evidence>
<dbReference type="RefSeq" id="WP_090812389.1">
    <property type="nucleotide sequence ID" value="NZ_FNKX01000004.1"/>
</dbReference>
<proteinExistence type="predicted"/>
<dbReference type="NCBIfam" id="TIGR01841">
    <property type="entry name" value="phasin"/>
    <property type="match status" value="1"/>
</dbReference>
<evidence type="ECO:0000313" key="2">
    <source>
        <dbReference type="EMBL" id="SDR61738.1"/>
    </source>
</evidence>
<dbReference type="STRING" id="157910.SAMN05445850_7933"/>
<gene>
    <name evidence="2" type="ORF">SAMN05445850_7933</name>
</gene>
<name>A0A1H1KHC3_9BURK</name>
<feature type="domain" description="Phasin" evidence="1">
    <location>
        <begin position="7"/>
        <end position="106"/>
    </location>
</feature>
<sequence>MSTLMPEQLITSHKAYIATLFTLTGQTFDGYRKLVELNLATARGAGAESAKLYQEVLSCKTPEELLVQHASGLRLASAHILSYAGRFCDIVRETQSKWMQAAQSQYDAANRYASKS</sequence>
<dbReference type="Pfam" id="PF09361">
    <property type="entry name" value="Phasin_2"/>
    <property type="match status" value="1"/>
</dbReference>
<keyword evidence="3" id="KW-1185">Reference proteome</keyword>
<reference evidence="3" key="1">
    <citation type="submission" date="2016-10" db="EMBL/GenBank/DDBJ databases">
        <authorList>
            <person name="Varghese N."/>
            <person name="Submissions S."/>
        </authorList>
    </citation>
    <scope>NUCLEOTIDE SEQUENCE [LARGE SCALE GENOMIC DNA]</scope>
    <source>
        <strain evidence="3">DUS833</strain>
    </source>
</reference>
<organism evidence="2 3">
    <name type="scientific">Paraburkholderia tuberum</name>
    <dbReference type="NCBI Taxonomy" id="157910"/>
    <lineage>
        <taxon>Bacteria</taxon>
        <taxon>Pseudomonadati</taxon>
        <taxon>Pseudomonadota</taxon>
        <taxon>Betaproteobacteria</taxon>
        <taxon>Burkholderiales</taxon>
        <taxon>Burkholderiaceae</taxon>
        <taxon>Paraburkholderia</taxon>
    </lineage>
</organism>
<dbReference type="InterPro" id="IPR010127">
    <property type="entry name" value="Phasin_subfam-1"/>
</dbReference>
<dbReference type="EMBL" id="FNKX01000004">
    <property type="protein sequence ID" value="SDR61738.1"/>
    <property type="molecule type" value="Genomic_DNA"/>
</dbReference>
<dbReference type="InterPro" id="IPR018968">
    <property type="entry name" value="Phasin"/>
</dbReference>
<evidence type="ECO:0000313" key="3">
    <source>
        <dbReference type="Proteomes" id="UP000199365"/>
    </source>
</evidence>
<protein>
    <submittedName>
        <fullName evidence="2">Phasin family protein</fullName>
    </submittedName>
</protein>
<dbReference type="AlphaFoldDB" id="A0A1H1KHC3"/>
<accession>A0A1H1KHC3</accession>
<dbReference type="Proteomes" id="UP000199365">
    <property type="component" value="Unassembled WGS sequence"/>
</dbReference>